<evidence type="ECO:0000256" key="5">
    <source>
        <dbReference type="ARBA" id="ARBA00022989"/>
    </source>
</evidence>
<dbReference type="GO" id="GO:0005548">
    <property type="term" value="F:phospholipid transporter activity"/>
    <property type="evidence" value="ECO:0007669"/>
    <property type="project" value="TreeGrafter"/>
</dbReference>
<reference evidence="8 9" key="1">
    <citation type="submission" date="2015-01" db="EMBL/GenBank/DDBJ databases">
        <title>Desulfovibrio sp. JC271 draft genome sequence.</title>
        <authorList>
            <person name="Shivani Y."/>
            <person name="Subhash Y."/>
            <person name="Sasikala C."/>
            <person name="Ramana C.V."/>
        </authorList>
    </citation>
    <scope>NUCLEOTIDE SEQUENCE [LARGE SCALE GENOMIC DNA]</scope>
    <source>
        <strain evidence="8 9">JC271</strain>
    </source>
</reference>
<feature type="transmembrane region" description="Helical" evidence="7">
    <location>
        <begin position="20"/>
        <end position="41"/>
    </location>
</feature>
<evidence type="ECO:0000256" key="3">
    <source>
        <dbReference type="ARBA" id="ARBA00022448"/>
    </source>
</evidence>
<gene>
    <name evidence="8" type="ORF">SP90_15540</name>
</gene>
<keyword evidence="4 7" id="KW-0812">Transmembrane</keyword>
<evidence type="ECO:0000256" key="6">
    <source>
        <dbReference type="ARBA" id="ARBA00023136"/>
    </source>
</evidence>
<accession>A0A1B7X9C7</accession>
<evidence type="ECO:0000256" key="1">
    <source>
        <dbReference type="ARBA" id="ARBA00004141"/>
    </source>
</evidence>
<organism evidence="8 9">
    <name type="scientific">Halodesulfovibrio spirochaetisodalis</name>
    <dbReference type="NCBI Taxonomy" id="1560234"/>
    <lineage>
        <taxon>Bacteria</taxon>
        <taxon>Pseudomonadati</taxon>
        <taxon>Thermodesulfobacteriota</taxon>
        <taxon>Desulfovibrionia</taxon>
        <taxon>Desulfovibrionales</taxon>
        <taxon>Desulfovibrionaceae</taxon>
        <taxon>Halodesulfovibrio</taxon>
    </lineage>
</organism>
<dbReference type="GO" id="GO:0043190">
    <property type="term" value="C:ATP-binding cassette (ABC) transporter complex"/>
    <property type="evidence" value="ECO:0007669"/>
    <property type="project" value="InterPro"/>
</dbReference>
<dbReference type="InterPro" id="IPR003453">
    <property type="entry name" value="ABC_MlaE_roteobac"/>
</dbReference>
<evidence type="ECO:0000256" key="2">
    <source>
        <dbReference type="ARBA" id="ARBA00007556"/>
    </source>
</evidence>
<comment type="similarity">
    <text evidence="2 7">Belongs to the MlaE permease family.</text>
</comment>
<keyword evidence="5 7" id="KW-1133">Transmembrane helix</keyword>
<dbReference type="PATRIC" id="fig|1560234.3.peg.2402"/>
<evidence type="ECO:0000256" key="4">
    <source>
        <dbReference type="ARBA" id="ARBA00022692"/>
    </source>
</evidence>
<protein>
    <submittedName>
        <fullName evidence="8">ABC transporter permease</fullName>
    </submittedName>
</protein>
<evidence type="ECO:0000313" key="8">
    <source>
        <dbReference type="EMBL" id="OBQ45900.1"/>
    </source>
</evidence>
<dbReference type="PANTHER" id="PTHR30188:SF4">
    <property type="entry name" value="PROTEIN TRIGALACTOSYLDIACYLGLYCEROL 1, CHLOROPLASTIC"/>
    <property type="match status" value="1"/>
</dbReference>
<feature type="transmembrane region" description="Helical" evidence="7">
    <location>
        <begin position="199"/>
        <end position="227"/>
    </location>
</feature>
<dbReference type="InterPro" id="IPR030802">
    <property type="entry name" value="Permease_MalE"/>
</dbReference>
<comment type="caution">
    <text evidence="8">The sequence shown here is derived from an EMBL/GenBank/DDBJ whole genome shotgun (WGS) entry which is preliminary data.</text>
</comment>
<dbReference type="PANTHER" id="PTHR30188">
    <property type="entry name" value="ABC TRANSPORTER PERMEASE PROTEIN-RELATED"/>
    <property type="match status" value="1"/>
</dbReference>
<proteinExistence type="inferred from homology"/>
<evidence type="ECO:0000313" key="9">
    <source>
        <dbReference type="Proteomes" id="UP000091979"/>
    </source>
</evidence>
<name>A0A1B7X9C7_9BACT</name>
<comment type="subcellular location">
    <subcellularLocation>
        <location evidence="1">Membrane</location>
        <topology evidence="1">Multi-pass membrane protein</topology>
    </subcellularLocation>
</comment>
<dbReference type="RefSeq" id="WP_066858448.1">
    <property type="nucleotide sequence ID" value="NZ_JXMS01000036.1"/>
</dbReference>
<feature type="transmembrane region" description="Helical" evidence="7">
    <location>
        <begin position="62"/>
        <end position="82"/>
    </location>
</feature>
<dbReference type="NCBIfam" id="TIGR00056">
    <property type="entry name" value="MlaE family lipid ABC transporter permease subunit"/>
    <property type="match status" value="1"/>
</dbReference>
<dbReference type="EMBL" id="JXMS01000036">
    <property type="protein sequence ID" value="OBQ45900.1"/>
    <property type="molecule type" value="Genomic_DNA"/>
</dbReference>
<dbReference type="OrthoDB" id="9805022at2"/>
<keyword evidence="9" id="KW-1185">Reference proteome</keyword>
<comment type="caution">
    <text evidence="7">Lacks conserved residue(s) required for the propagation of feature annotation.</text>
</comment>
<dbReference type="AlphaFoldDB" id="A0A1B7X9C7"/>
<dbReference type="STRING" id="1560234.SP90_15540"/>
<sequence>MQQQTGIQTNPVAALGRSTISFVNSLGDIFLFFLEGVRLIFSSPKQLTKIIRQMYFIGSKSLFVISLIGIFTGMVLGLQGYYTLVKFGSEGLLGAAVSLTLIRELGPVLTAIMITGRAGSSMAAEIGVMRISDQIDALDVMDINPMAYLVSPRIAASILCFPLLTALFDVIGILGGYLTGVTMLGINSGVYFYRIDTSVVMADVAGGFVKALVFGIIVSTISCYQGFNTHKRTDSVGPESVSNSTTAAVVLSCVLTLVSDYVITSFLL</sequence>
<evidence type="ECO:0000256" key="7">
    <source>
        <dbReference type="RuleBase" id="RU362044"/>
    </source>
</evidence>
<keyword evidence="6 7" id="KW-0472">Membrane</keyword>
<keyword evidence="3" id="KW-0813">Transport</keyword>
<dbReference type="Pfam" id="PF02405">
    <property type="entry name" value="MlaE"/>
    <property type="match status" value="1"/>
</dbReference>
<dbReference type="Proteomes" id="UP000091979">
    <property type="component" value="Unassembled WGS sequence"/>
</dbReference>
<feature type="transmembrane region" description="Helical" evidence="7">
    <location>
        <begin position="247"/>
        <end position="267"/>
    </location>
</feature>